<feature type="transmembrane region" description="Helical" evidence="8">
    <location>
        <begin position="163"/>
        <end position="185"/>
    </location>
</feature>
<dbReference type="PROSITE" id="PS50850">
    <property type="entry name" value="MFS"/>
    <property type="match status" value="1"/>
</dbReference>
<feature type="transmembrane region" description="Helical" evidence="8">
    <location>
        <begin position="134"/>
        <end position="157"/>
    </location>
</feature>
<feature type="chain" id="PRO_5011960932" description="Major facilitator superfamily (MFS) profile domain-containing protein" evidence="9">
    <location>
        <begin position="23"/>
        <end position="420"/>
    </location>
</feature>
<evidence type="ECO:0000256" key="2">
    <source>
        <dbReference type="ARBA" id="ARBA00009598"/>
    </source>
</evidence>
<dbReference type="Proteomes" id="UP000187209">
    <property type="component" value="Unassembled WGS sequence"/>
</dbReference>
<evidence type="ECO:0000256" key="8">
    <source>
        <dbReference type="SAM" id="Phobius"/>
    </source>
</evidence>
<feature type="transmembrane region" description="Helical" evidence="8">
    <location>
        <begin position="43"/>
        <end position="63"/>
    </location>
</feature>
<dbReference type="Gene3D" id="1.20.1250.20">
    <property type="entry name" value="MFS general substrate transporter like domains"/>
    <property type="match status" value="2"/>
</dbReference>
<proteinExistence type="inferred from homology"/>
<comment type="subcellular location">
    <subcellularLocation>
        <location evidence="1">Membrane</location>
        <topology evidence="1">Multi-pass membrane protein</topology>
    </subcellularLocation>
</comment>
<keyword evidence="12" id="KW-1185">Reference proteome</keyword>
<feature type="transmembrane region" description="Helical" evidence="8">
    <location>
        <begin position="245"/>
        <end position="266"/>
    </location>
</feature>
<gene>
    <name evidence="11" type="ORF">SteCoe_5280</name>
</gene>
<feature type="transmembrane region" description="Helical" evidence="8">
    <location>
        <begin position="372"/>
        <end position="395"/>
    </location>
</feature>
<keyword evidence="5 8" id="KW-0812">Transmembrane</keyword>
<dbReference type="PANTHER" id="PTHR43184">
    <property type="entry name" value="MAJOR FACILITATOR SUPERFAMILY TRANSPORTER 16, ISOFORM B"/>
    <property type="match status" value="1"/>
</dbReference>
<feature type="transmembrane region" description="Helical" evidence="8">
    <location>
        <begin position="208"/>
        <end position="233"/>
    </location>
</feature>
<evidence type="ECO:0000256" key="7">
    <source>
        <dbReference type="ARBA" id="ARBA00023136"/>
    </source>
</evidence>
<keyword evidence="4" id="KW-0762">Sugar transport</keyword>
<dbReference type="SUPFAM" id="SSF103473">
    <property type="entry name" value="MFS general substrate transporter"/>
    <property type="match status" value="1"/>
</dbReference>
<evidence type="ECO:0000256" key="3">
    <source>
        <dbReference type="ARBA" id="ARBA00022448"/>
    </source>
</evidence>
<accession>A0A1R2CSU1</accession>
<dbReference type="AlphaFoldDB" id="A0A1R2CSU1"/>
<dbReference type="GO" id="GO:0022857">
    <property type="term" value="F:transmembrane transporter activity"/>
    <property type="evidence" value="ECO:0007669"/>
    <property type="project" value="InterPro"/>
</dbReference>
<dbReference type="PIRSF" id="PIRSF002808">
    <property type="entry name" value="Hexose_phosphate_transp"/>
    <property type="match status" value="1"/>
</dbReference>
<reference evidence="11 12" key="1">
    <citation type="submission" date="2016-11" db="EMBL/GenBank/DDBJ databases">
        <title>The macronuclear genome of Stentor coeruleus: a giant cell with tiny introns.</title>
        <authorList>
            <person name="Slabodnick M."/>
            <person name="Ruby J.G."/>
            <person name="Reiff S.B."/>
            <person name="Swart E.C."/>
            <person name="Gosai S."/>
            <person name="Prabakaran S."/>
            <person name="Witkowska E."/>
            <person name="Larue G.E."/>
            <person name="Fisher S."/>
            <person name="Freeman R.M."/>
            <person name="Gunawardena J."/>
            <person name="Chu W."/>
            <person name="Stover N.A."/>
            <person name="Gregory B.D."/>
            <person name="Nowacki M."/>
            <person name="Derisi J."/>
            <person name="Roy S.W."/>
            <person name="Marshall W.F."/>
            <person name="Sood P."/>
        </authorList>
    </citation>
    <scope>NUCLEOTIDE SEQUENCE [LARGE SCALE GENOMIC DNA]</scope>
    <source>
        <strain evidence="11">WM001</strain>
    </source>
</reference>
<comment type="caution">
    <text evidence="11">The sequence shown here is derived from an EMBL/GenBank/DDBJ whole genome shotgun (WGS) entry which is preliminary data.</text>
</comment>
<feature type="transmembrane region" description="Helical" evidence="8">
    <location>
        <begin position="273"/>
        <end position="292"/>
    </location>
</feature>
<keyword evidence="3" id="KW-0813">Transport</keyword>
<keyword evidence="6 8" id="KW-1133">Transmembrane helix</keyword>
<organism evidence="11 12">
    <name type="scientific">Stentor coeruleus</name>
    <dbReference type="NCBI Taxonomy" id="5963"/>
    <lineage>
        <taxon>Eukaryota</taxon>
        <taxon>Sar</taxon>
        <taxon>Alveolata</taxon>
        <taxon>Ciliophora</taxon>
        <taxon>Postciliodesmatophora</taxon>
        <taxon>Heterotrichea</taxon>
        <taxon>Heterotrichida</taxon>
        <taxon>Stentoridae</taxon>
        <taxon>Stentor</taxon>
    </lineage>
</organism>
<dbReference type="InterPro" id="IPR020846">
    <property type="entry name" value="MFS_dom"/>
</dbReference>
<dbReference type="InterPro" id="IPR036259">
    <property type="entry name" value="MFS_trans_sf"/>
</dbReference>
<dbReference type="OrthoDB" id="431005at2759"/>
<feature type="domain" description="Major facilitator superfamily (MFS) profile" evidence="10">
    <location>
        <begin position="1"/>
        <end position="401"/>
    </location>
</feature>
<evidence type="ECO:0000259" key="10">
    <source>
        <dbReference type="PROSITE" id="PS50850"/>
    </source>
</evidence>
<dbReference type="GO" id="GO:0005789">
    <property type="term" value="C:endoplasmic reticulum membrane"/>
    <property type="evidence" value="ECO:0007669"/>
    <property type="project" value="TreeGrafter"/>
</dbReference>
<evidence type="ECO:0000313" key="12">
    <source>
        <dbReference type="Proteomes" id="UP000187209"/>
    </source>
</evidence>
<dbReference type="InterPro" id="IPR000849">
    <property type="entry name" value="Sugar_P_transporter"/>
</dbReference>
<dbReference type="Pfam" id="PF07690">
    <property type="entry name" value="MFS_1"/>
    <property type="match status" value="1"/>
</dbReference>
<evidence type="ECO:0000256" key="6">
    <source>
        <dbReference type="ARBA" id="ARBA00022989"/>
    </source>
</evidence>
<evidence type="ECO:0000313" key="11">
    <source>
        <dbReference type="EMBL" id="OMJ92074.1"/>
    </source>
</evidence>
<sequence length="420" mass="46451">MGANVFILTFLCVASRHLLISAWFNCAGEVHKQLKLSSENLGIIDMAFLITYATGNFIFGILGDKYHQKNILCICSSLSCAVYSTIILLSYFQSLSFPGFAILFAMLGLFQSAIWPTTVAIMSQEYPHEVRGKIIGIWSINSAVGDICGYFISAMLIELFSSWVLISLIGLIQFSLVIFFTFMMLKSHENIETKPQIKVLDALKLPTVINYCACYGCMKLLHMAILIWIPYYMEVKLRINIEYEGVLMILYSVGGVVGSIISGILSDKVSDRSFILMVMLLISFPIITLLGLELGASIYFSFAISFIIGMMIGGGSNLLSAVVAADMCDLETHFEAKSTLTGLVDACGGIGASLGQFLVIFIQIGLLQEYSWSAVFGVMLANNALGMLALLPVVYKAYKKRFYREFYKDEKSDKTTPESK</sequence>
<dbReference type="InterPro" id="IPR011701">
    <property type="entry name" value="MFS"/>
</dbReference>
<evidence type="ECO:0000256" key="5">
    <source>
        <dbReference type="ARBA" id="ARBA00022692"/>
    </source>
</evidence>
<dbReference type="PANTHER" id="PTHR43184:SF12">
    <property type="entry name" value="SUGAR PHOSPHATE EXCHANGER 3"/>
    <property type="match status" value="1"/>
</dbReference>
<name>A0A1R2CSU1_9CILI</name>
<keyword evidence="7 8" id="KW-0472">Membrane</keyword>
<evidence type="ECO:0000256" key="4">
    <source>
        <dbReference type="ARBA" id="ARBA00022597"/>
    </source>
</evidence>
<feature type="transmembrane region" description="Helical" evidence="8">
    <location>
        <begin position="346"/>
        <end position="366"/>
    </location>
</feature>
<evidence type="ECO:0000256" key="1">
    <source>
        <dbReference type="ARBA" id="ARBA00004141"/>
    </source>
</evidence>
<feature type="transmembrane region" description="Helical" evidence="8">
    <location>
        <begin position="98"/>
        <end position="122"/>
    </location>
</feature>
<feature type="signal peptide" evidence="9">
    <location>
        <begin position="1"/>
        <end position="22"/>
    </location>
</feature>
<feature type="transmembrane region" description="Helical" evidence="8">
    <location>
        <begin position="70"/>
        <end position="92"/>
    </location>
</feature>
<comment type="similarity">
    <text evidence="2">Belongs to the major facilitator superfamily. Organophosphate:Pi antiporter (OPA) (TC 2.A.1.4) family.</text>
</comment>
<keyword evidence="9" id="KW-0732">Signal</keyword>
<feature type="transmembrane region" description="Helical" evidence="8">
    <location>
        <begin position="298"/>
        <end position="325"/>
    </location>
</feature>
<evidence type="ECO:0000256" key="9">
    <source>
        <dbReference type="SAM" id="SignalP"/>
    </source>
</evidence>
<dbReference type="EMBL" id="MPUH01000069">
    <property type="protein sequence ID" value="OMJ92074.1"/>
    <property type="molecule type" value="Genomic_DNA"/>
</dbReference>
<protein>
    <recommendedName>
        <fullName evidence="10">Major facilitator superfamily (MFS) profile domain-containing protein</fullName>
    </recommendedName>
</protein>